<dbReference type="GO" id="GO:0005524">
    <property type="term" value="F:ATP binding"/>
    <property type="evidence" value="ECO:0007669"/>
    <property type="project" value="UniProtKB-KW"/>
</dbReference>
<dbReference type="InterPro" id="IPR003439">
    <property type="entry name" value="ABC_transporter-like_ATP-bd"/>
</dbReference>
<keyword evidence="5" id="KW-0547">Nucleotide-binding</keyword>
<evidence type="ECO:0000256" key="6">
    <source>
        <dbReference type="ARBA" id="ARBA00022840"/>
    </source>
</evidence>
<dbReference type="SMART" id="SM00382">
    <property type="entry name" value="AAA"/>
    <property type="match status" value="1"/>
</dbReference>
<keyword evidence="3" id="KW-0813">Transport</keyword>
<evidence type="ECO:0000256" key="4">
    <source>
        <dbReference type="ARBA" id="ARBA00022475"/>
    </source>
</evidence>
<reference evidence="10" key="1">
    <citation type="submission" date="2023-03" db="EMBL/GenBank/DDBJ databases">
        <title>Andean soil-derived lignocellulolytic bacterial consortium as a source of novel taxa and putative plastic-active enzymes.</title>
        <authorList>
            <person name="Diaz-Garcia L."/>
            <person name="Chuvochina M."/>
            <person name="Feuerriegel G."/>
            <person name="Bunk B."/>
            <person name="Sproer C."/>
            <person name="Streit W.R."/>
            <person name="Rodriguez L.M."/>
            <person name="Overmann J."/>
            <person name="Jimenez D.J."/>
        </authorList>
    </citation>
    <scope>NUCLEOTIDE SEQUENCE</scope>
    <source>
        <strain evidence="10">MAG 4610</strain>
    </source>
</reference>
<protein>
    <submittedName>
        <fullName evidence="10">ABC transporter ATP-binding protein</fullName>
    </submittedName>
</protein>
<evidence type="ECO:0000256" key="7">
    <source>
        <dbReference type="ARBA" id="ARBA00022967"/>
    </source>
</evidence>
<dbReference type="InterPro" id="IPR015856">
    <property type="entry name" value="ABC_transpr_CbiO/EcfA_su"/>
</dbReference>
<evidence type="ECO:0000313" key="11">
    <source>
        <dbReference type="Proteomes" id="UP001213972"/>
    </source>
</evidence>
<dbReference type="InterPro" id="IPR027417">
    <property type="entry name" value="P-loop_NTPase"/>
</dbReference>
<dbReference type="InterPro" id="IPR003593">
    <property type="entry name" value="AAA+_ATPase"/>
</dbReference>
<proteinExistence type="inferred from homology"/>
<evidence type="ECO:0000256" key="8">
    <source>
        <dbReference type="ARBA" id="ARBA00023136"/>
    </source>
</evidence>
<evidence type="ECO:0000256" key="5">
    <source>
        <dbReference type="ARBA" id="ARBA00022741"/>
    </source>
</evidence>
<sequence>MSGVALRFDDVRFRYPSGTEALRGVSLSIDAGERVAIVGQNGAGKTTLVRHLNRIFVPTSGTVTVGERPTSGSTIAQMATLVGYVFQNPDEQIFARTVVADVMFGPRNLGAGEEEARERALAALTTVGLADQADAHPHQLSLSERKRVALAGVLAMRTPVLVLDEPTTGQDARGVEMIARVVAEVSAEGRTVVAITHDMDFCVEHFDRVIVMTQGEVRADGTPEQVFGRSDVIDAARVEPPQLMRLAARLGYTERPRTVDAFVDAVAGRGDAPGLGGPGASTDA</sequence>
<dbReference type="SUPFAM" id="SSF52540">
    <property type="entry name" value="P-loop containing nucleoside triphosphate hydrolases"/>
    <property type="match status" value="1"/>
</dbReference>
<dbReference type="Pfam" id="PF00005">
    <property type="entry name" value="ABC_tran"/>
    <property type="match status" value="1"/>
</dbReference>
<accession>A0AAJ5VYE1</accession>
<comment type="subcellular location">
    <subcellularLocation>
        <location evidence="1">Cell membrane</location>
    </subcellularLocation>
</comment>
<name>A0AAJ5VYE1_9MICO</name>
<dbReference type="GO" id="GO:0016887">
    <property type="term" value="F:ATP hydrolysis activity"/>
    <property type="evidence" value="ECO:0007669"/>
    <property type="project" value="InterPro"/>
</dbReference>
<dbReference type="Gene3D" id="3.40.50.300">
    <property type="entry name" value="P-loop containing nucleotide triphosphate hydrolases"/>
    <property type="match status" value="1"/>
</dbReference>
<gene>
    <name evidence="10" type="ORF">P0Y48_08060</name>
</gene>
<feature type="domain" description="ABC transporter" evidence="9">
    <location>
        <begin position="6"/>
        <end position="239"/>
    </location>
</feature>
<dbReference type="PANTHER" id="PTHR43553:SF24">
    <property type="entry name" value="ENERGY-COUPLING FACTOR TRANSPORTER ATP-BINDING PROTEIN ECFA1"/>
    <property type="match status" value="1"/>
</dbReference>
<dbReference type="GO" id="GO:0042626">
    <property type="term" value="F:ATPase-coupled transmembrane transporter activity"/>
    <property type="evidence" value="ECO:0007669"/>
    <property type="project" value="TreeGrafter"/>
</dbReference>
<keyword evidence="4" id="KW-1003">Cell membrane</keyword>
<dbReference type="PANTHER" id="PTHR43553">
    <property type="entry name" value="HEAVY METAL TRANSPORTER"/>
    <property type="match status" value="1"/>
</dbReference>
<comment type="similarity">
    <text evidence="2">Belongs to the ABC transporter superfamily.</text>
</comment>
<keyword evidence="8" id="KW-0472">Membrane</keyword>
<dbReference type="PROSITE" id="PS50893">
    <property type="entry name" value="ABC_TRANSPORTER_2"/>
    <property type="match status" value="1"/>
</dbReference>
<evidence type="ECO:0000256" key="3">
    <source>
        <dbReference type="ARBA" id="ARBA00022448"/>
    </source>
</evidence>
<keyword evidence="7" id="KW-1278">Translocase</keyword>
<evidence type="ECO:0000256" key="2">
    <source>
        <dbReference type="ARBA" id="ARBA00005417"/>
    </source>
</evidence>
<organism evidence="10 11">
    <name type="scientific">Candidatus Microbacterium phytovorans</name>
    <dbReference type="NCBI Taxonomy" id="3121374"/>
    <lineage>
        <taxon>Bacteria</taxon>
        <taxon>Bacillati</taxon>
        <taxon>Actinomycetota</taxon>
        <taxon>Actinomycetes</taxon>
        <taxon>Micrococcales</taxon>
        <taxon>Microbacteriaceae</taxon>
        <taxon>Microbacterium</taxon>
    </lineage>
</organism>
<evidence type="ECO:0000313" key="10">
    <source>
        <dbReference type="EMBL" id="WEK12432.1"/>
    </source>
</evidence>
<dbReference type="CDD" id="cd03225">
    <property type="entry name" value="ABC_cobalt_CbiO_domain1"/>
    <property type="match status" value="1"/>
</dbReference>
<dbReference type="EMBL" id="CP119321">
    <property type="protein sequence ID" value="WEK12432.1"/>
    <property type="molecule type" value="Genomic_DNA"/>
</dbReference>
<keyword evidence="6 10" id="KW-0067">ATP-binding</keyword>
<dbReference type="Proteomes" id="UP001213972">
    <property type="component" value="Chromosome"/>
</dbReference>
<dbReference type="FunFam" id="3.40.50.300:FF:000224">
    <property type="entry name" value="Energy-coupling factor transporter ATP-binding protein EcfA"/>
    <property type="match status" value="1"/>
</dbReference>
<evidence type="ECO:0000256" key="1">
    <source>
        <dbReference type="ARBA" id="ARBA00004236"/>
    </source>
</evidence>
<dbReference type="AlphaFoldDB" id="A0AAJ5VYE1"/>
<dbReference type="InterPro" id="IPR050095">
    <property type="entry name" value="ECF_ABC_transporter_ATP-bd"/>
</dbReference>
<dbReference type="GO" id="GO:0043190">
    <property type="term" value="C:ATP-binding cassette (ABC) transporter complex"/>
    <property type="evidence" value="ECO:0007669"/>
    <property type="project" value="TreeGrafter"/>
</dbReference>
<evidence type="ECO:0000259" key="9">
    <source>
        <dbReference type="PROSITE" id="PS50893"/>
    </source>
</evidence>